<feature type="region of interest" description="Disordered" evidence="1">
    <location>
        <begin position="41"/>
        <end position="60"/>
    </location>
</feature>
<evidence type="ECO:0000256" key="1">
    <source>
        <dbReference type="SAM" id="MobiDB-lite"/>
    </source>
</evidence>
<reference evidence="2" key="2">
    <citation type="submission" date="2020-11" db="EMBL/GenBank/DDBJ databases">
        <authorList>
            <person name="McCartney M.A."/>
            <person name="Auch B."/>
            <person name="Kono T."/>
            <person name="Mallez S."/>
            <person name="Becker A."/>
            <person name="Gohl D.M."/>
            <person name="Silverstein K.A.T."/>
            <person name="Koren S."/>
            <person name="Bechman K.B."/>
            <person name="Herman A."/>
            <person name="Abrahante J.E."/>
            <person name="Garbe J."/>
        </authorList>
    </citation>
    <scope>NUCLEOTIDE SEQUENCE</scope>
    <source>
        <strain evidence="2">Duluth1</strain>
        <tissue evidence="2">Whole animal</tissue>
    </source>
</reference>
<evidence type="ECO:0000313" key="2">
    <source>
        <dbReference type="EMBL" id="KAH3748675.1"/>
    </source>
</evidence>
<reference evidence="2" key="1">
    <citation type="journal article" date="2019" name="bioRxiv">
        <title>The Genome of the Zebra Mussel, Dreissena polymorpha: A Resource for Invasive Species Research.</title>
        <authorList>
            <person name="McCartney M.A."/>
            <person name="Auch B."/>
            <person name="Kono T."/>
            <person name="Mallez S."/>
            <person name="Zhang Y."/>
            <person name="Obille A."/>
            <person name="Becker A."/>
            <person name="Abrahante J.E."/>
            <person name="Garbe J."/>
            <person name="Badalamenti J.P."/>
            <person name="Herman A."/>
            <person name="Mangelson H."/>
            <person name="Liachko I."/>
            <person name="Sullivan S."/>
            <person name="Sone E.D."/>
            <person name="Koren S."/>
            <person name="Silverstein K.A.T."/>
            <person name="Beckman K.B."/>
            <person name="Gohl D.M."/>
        </authorList>
    </citation>
    <scope>NUCLEOTIDE SEQUENCE</scope>
    <source>
        <strain evidence="2">Duluth1</strain>
        <tissue evidence="2">Whole animal</tissue>
    </source>
</reference>
<keyword evidence="3" id="KW-1185">Reference proteome</keyword>
<comment type="caution">
    <text evidence="2">The sequence shown here is derived from an EMBL/GenBank/DDBJ whole genome shotgun (WGS) entry which is preliminary data.</text>
</comment>
<name>A0A9D4I581_DREPO</name>
<sequence>MQEKQANTTLRYKPGQSSSRESLVTALHSIPRARFPWKAENYNGRGMDRGDNPKKGLGASVHYTARESGEDNQEETPKDNVCVGSILKIR</sequence>
<protein>
    <submittedName>
        <fullName evidence="2">Uncharacterized protein</fullName>
    </submittedName>
</protein>
<feature type="region of interest" description="Disordered" evidence="1">
    <location>
        <begin position="1"/>
        <end position="21"/>
    </location>
</feature>
<evidence type="ECO:0000313" key="3">
    <source>
        <dbReference type="Proteomes" id="UP000828390"/>
    </source>
</evidence>
<gene>
    <name evidence="2" type="ORF">DPMN_183123</name>
</gene>
<dbReference type="AlphaFoldDB" id="A0A9D4I581"/>
<accession>A0A9D4I581</accession>
<dbReference type="EMBL" id="JAIWYP010000010">
    <property type="protein sequence ID" value="KAH3748675.1"/>
    <property type="molecule type" value="Genomic_DNA"/>
</dbReference>
<dbReference type="Proteomes" id="UP000828390">
    <property type="component" value="Unassembled WGS sequence"/>
</dbReference>
<proteinExistence type="predicted"/>
<organism evidence="2 3">
    <name type="scientific">Dreissena polymorpha</name>
    <name type="common">Zebra mussel</name>
    <name type="synonym">Mytilus polymorpha</name>
    <dbReference type="NCBI Taxonomy" id="45954"/>
    <lineage>
        <taxon>Eukaryota</taxon>
        <taxon>Metazoa</taxon>
        <taxon>Spiralia</taxon>
        <taxon>Lophotrochozoa</taxon>
        <taxon>Mollusca</taxon>
        <taxon>Bivalvia</taxon>
        <taxon>Autobranchia</taxon>
        <taxon>Heteroconchia</taxon>
        <taxon>Euheterodonta</taxon>
        <taxon>Imparidentia</taxon>
        <taxon>Neoheterodontei</taxon>
        <taxon>Myida</taxon>
        <taxon>Dreissenoidea</taxon>
        <taxon>Dreissenidae</taxon>
        <taxon>Dreissena</taxon>
    </lineage>
</organism>